<dbReference type="Proteomes" id="UP000240883">
    <property type="component" value="Unassembled WGS sequence"/>
</dbReference>
<reference evidence="2 3" key="1">
    <citation type="journal article" date="2018" name="Front. Microbiol.">
        <title>Genome-Wide Analysis of Corynespora cassiicola Leaf Fall Disease Putative Effectors.</title>
        <authorList>
            <person name="Lopez D."/>
            <person name="Ribeiro S."/>
            <person name="Label P."/>
            <person name="Fumanal B."/>
            <person name="Venisse J.S."/>
            <person name="Kohler A."/>
            <person name="de Oliveira R.R."/>
            <person name="Labutti K."/>
            <person name="Lipzen A."/>
            <person name="Lail K."/>
            <person name="Bauer D."/>
            <person name="Ohm R.A."/>
            <person name="Barry K.W."/>
            <person name="Spatafora J."/>
            <person name="Grigoriev I.V."/>
            <person name="Martin F.M."/>
            <person name="Pujade-Renaud V."/>
        </authorList>
    </citation>
    <scope>NUCLEOTIDE SEQUENCE [LARGE SCALE GENOMIC DNA]</scope>
    <source>
        <strain evidence="2 3">Philippines</strain>
    </source>
</reference>
<feature type="compositionally biased region" description="Polar residues" evidence="1">
    <location>
        <begin position="15"/>
        <end position="24"/>
    </location>
</feature>
<name>A0A2T2PBY8_CORCC</name>
<evidence type="ECO:0000313" key="3">
    <source>
        <dbReference type="Proteomes" id="UP000240883"/>
    </source>
</evidence>
<proteinExistence type="predicted"/>
<evidence type="ECO:0000256" key="1">
    <source>
        <dbReference type="SAM" id="MobiDB-lite"/>
    </source>
</evidence>
<gene>
    <name evidence="2" type="ORF">BS50DRAFT_581896</name>
</gene>
<keyword evidence="3" id="KW-1185">Reference proteome</keyword>
<evidence type="ECO:0000313" key="2">
    <source>
        <dbReference type="EMBL" id="PSN75177.1"/>
    </source>
</evidence>
<dbReference type="EMBL" id="KZ678128">
    <property type="protein sequence ID" value="PSN75177.1"/>
    <property type="molecule type" value="Genomic_DNA"/>
</dbReference>
<dbReference type="AlphaFoldDB" id="A0A2T2PBY8"/>
<accession>A0A2T2PBY8</accession>
<sequence>MTQNWKPQFCPSGKYTHQSNSHQGDPSDMNWIVEAMSNAVIDPHGHAQEMKALATLTASMTLNPHPAPSLLSRVELEIQTIEKSLHTPTNTQGTYRIQTVRANTPSKSARHNPSWTPSYAHYRVRLAYLVRLKYPHLLSGKYLGLDLQDYQYMQDPDECEEASDYLAPEILRRCQTGAFEVPLCSPQHHPYFPYWHARGELNDWIAGCWGVVAGRGGDLEVEGLEPMEKL</sequence>
<feature type="region of interest" description="Disordered" evidence="1">
    <location>
        <begin position="1"/>
        <end position="27"/>
    </location>
</feature>
<protein>
    <submittedName>
        <fullName evidence="2">Uncharacterized protein</fullName>
    </submittedName>
</protein>
<organism evidence="2 3">
    <name type="scientific">Corynespora cassiicola Philippines</name>
    <dbReference type="NCBI Taxonomy" id="1448308"/>
    <lineage>
        <taxon>Eukaryota</taxon>
        <taxon>Fungi</taxon>
        <taxon>Dikarya</taxon>
        <taxon>Ascomycota</taxon>
        <taxon>Pezizomycotina</taxon>
        <taxon>Dothideomycetes</taxon>
        <taxon>Pleosporomycetidae</taxon>
        <taxon>Pleosporales</taxon>
        <taxon>Corynesporascaceae</taxon>
        <taxon>Corynespora</taxon>
    </lineage>
</organism>